<dbReference type="Gene3D" id="3.30.470.20">
    <property type="entry name" value="ATP-grasp fold, B domain"/>
    <property type="match status" value="1"/>
</dbReference>
<proteinExistence type="predicted"/>
<feature type="compositionally biased region" description="Low complexity" evidence="6">
    <location>
        <begin position="116"/>
        <end position="129"/>
    </location>
</feature>
<gene>
    <name evidence="7" type="ORF">PLBR_LOCUS8585</name>
</gene>
<evidence type="ECO:0000256" key="6">
    <source>
        <dbReference type="SAM" id="MobiDB-lite"/>
    </source>
</evidence>
<organism evidence="7 8">
    <name type="scientific">Plasmodiophora brassicae</name>
    <name type="common">Clubroot disease agent</name>
    <dbReference type="NCBI Taxonomy" id="37360"/>
    <lineage>
        <taxon>Eukaryota</taxon>
        <taxon>Sar</taxon>
        <taxon>Rhizaria</taxon>
        <taxon>Endomyxa</taxon>
        <taxon>Phytomyxea</taxon>
        <taxon>Plasmodiophorida</taxon>
        <taxon>Plasmodiophoridae</taxon>
        <taxon>Plasmodiophora</taxon>
    </lineage>
</organism>
<feature type="region of interest" description="Disordered" evidence="6">
    <location>
        <begin position="102"/>
        <end position="193"/>
    </location>
</feature>
<evidence type="ECO:0000256" key="2">
    <source>
        <dbReference type="ARBA" id="ARBA00022741"/>
    </source>
</evidence>
<sequence length="691" mass="77715">MPTDVRARLRERLYSLVHSYEESHQALAAGPTPPPASAMLQEQMIVRDQLKQIMKTISVWDHERRSSVADTRAVHSRAKQTLMSRHHQQWSRASARLDCIVKGADDRTGTKPPPIRARSSMTSSATRAHSNSRPRLDPGKPVSPRPHPKLPRPSSVIVKSGADDPGELVEFVAPPVPTADAGDDDNDNDDDLVDVDTDEDVDLVGEVDNDGTASIVDVPRSAAPVTLQYRMNGDNRILRALLHQAGFTRTYRGHQWDLHWTGRAVVRNEVYRHLRAGQKISRFPNVEQLTRKDSLFMNIARMQRLHAAGNPFCFIPETFLLPMDADKLDRAYHSLANRSSLWIVKPHAASQGRGIFVTRQLTDIPHNAHLIVSRYIAHPYLINGRKFDIRLYVAVTSFDPLRIYVHEEGLLRFATEPYDISGKSLDNPFVHLTNYSINKNSAAFIRNHDANDDDGGHKWSLTALRRHLRARGLNDRSVFNDIHQIILKTIVSIEDQVNAAVHKNVGARDSCFCLLGFDVLLDATLRPWLLEVNGHPSLSSDSPLDYRIKSTILADLLTMLGIQNRKPATTATTTGSAQSARYRASAPSYWLRGRNRDDALVMQQIVAEESAREYERRRGWARVFPFAGGSVHKAFFGVSRDLNMLMCKIQEKGTTPQVLQVPGQAQDLHRNANGRQRQQWRPTGRKIAGHP</sequence>
<dbReference type="AlphaFoldDB" id="A0A3P3YNL0"/>
<evidence type="ECO:0000256" key="1">
    <source>
        <dbReference type="ARBA" id="ARBA00022598"/>
    </source>
</evidence>
<dbReference type="EMBL" id="OVEO01000017">
    <property type="protein sequence ID" value="SPR01370.1"/>
    <property type="molecule type" value="Genomic_DNA"/>
</dbReference>
<geneLocation type="mitochondrion" evidence="7"/>
<dbReference type="GO" id="GO:0070740">
    <property type="term" value="F:tubulin-glutamic acid ligase activity"/>
    <property type="evidence" value="ECO:0007669"/>
    <property type="project" value="TreeGrafter"/>
</dbReference>
<name>A0A3P3YNL0_PLABS</name>
<dbReference type="InterPro" id="IPR004344">
    <property type="entry name" value="TTL/TTLL_fam"/>
</dbReference>
<dbReference type="PROSITE" id="PS51221">
    <property type="entry name" value="TTL"/>
    <property type="match status" value="1"/>
</dbReference>
<evidence type="ECO:0000256" key="5">
    <source>
        <dbReference type="ARBA" id="ARBA00049274"/>
    </source>
</evidence>
<feature type="compositionally biased region" description="Acidic residues" evidence="6">
    <location>
        <begin position="181"/>
        <end position="193"/>
    </location>
</feature>
<reference evidence="7 8" key="1">
    <citation type="submission" date="2018-03" db="EMBL/GenBank/DDBJ databases">
        <authorList>
            <person name="Fogelqvist J."/>
        </authorList>
    </citation>
    <scope>NUCLEOTIDE SEQUENCE [LARGE SCALE GENOMIC DNA]</scope>
</reference>
<keyword evidence="1" id="KW-0436">Ligase</keyword>
<dbReference type="GO" id="GO:0036064">
    <property type="term" value="C:ciliary basal body"/>
    <property type="evidence" value="ECO:0007669"/>
    <property type="project" value="TreeGrafter"/>
</dbReference>
<protein>
    <recommendedName>
        <fullName evidence="4">Tubulin--tyrosine ligase-like protein 5</fullName>
    </recommendedName>
</protein>
<keyword evidence="2" id="KW-0547">Nucleotide-binding</keyword>
<evidence type="ECO:0000313" key="8">
    <source>
        <dbReference type="Proteomes" id="UP000290189"/>
    </source>
</evidence>
<accession>A0A3P3YNL0</accession>
<dbReference type="Pfam" id="PF03133">
    <property type="entry name" value="TTL"/>
    <property type="match status" value="1"/>
</dbReference>
<comment type="catalytic activity">
    <reaction evidence="5">
        <text>L-glutamyl-[protein] + L-glutamate + ATP = gamma-L-glutamyl-L-glutamyl-[protein] + ADP + phosphate + H(+)</text>
        <dbReference type="Rhea" id="RHEA:60144"/>
        <dbReference type="Rhea" id="RHEA-COMP:10208"/>
        <dbReference type="Rhea" id="RHEA-COMP:15517"/>
        <dbReference type="ChEBI" id="CHEBI:15378"/>
        <dbReference type="ChEBI" id="CHEBI:29973"/>
        <dbReference type="ChEBI" id="CHEBI:29985"/>
        <dbReference type="ChEBI" id="CHEBI:30616"/>
        <dbReference type="ChEBI" id="CHEBI:43474"/>
        <dbReference type="ChEBI" id="CHEBI:143622"/>
        <dbReference type="ChEBI" id="CHEBI:456216"/>
    </reaction>
    <physiologicalReaction direction="left-to-right" evidence="5">
        <dbReference type="Rhea" id="RHEA:60145"/>
    </physiologicalReaction>
</comment>
<dbReference type="PANTHER" id="PTHR12241:SF145">
    <property type="entry name" value="TUBULIN POLYGLUTAMYLASE TTLL5"/>
    <property type="match status" value="1"/>
</dbReference>
<evidence type="ECO:0000256" key="4">
    <source>
        <dbReference type="ARBA" id="ARBA00041448"/>
    </source>
</evidence>
<dbReference type="Proteomes" id="UP000290189">
    <property type="component" value="Unassembled WGS sequence"/>
</dbReference>
<evidence type="ECO:0000313" key="7">
    <source>
        <dbReference type="EMBL" id="SPR01370.1"/>
    </source>
</evidence>
<dbReference type="SUPFAM" id="SSF56059">
    <property type="entry name" value="Glutathione synthetase ATP-binding domain-like"/>
    <property type="match status" value="1"/>
</dbReference>
<keyword evidence="7" id="KW-0496">Mitochondrion</keyword>
<keyword evidence="3" id="KW-0067">ATP-binding</keyword>
<evidence type="ECO:0000256" key="3">
    <source>
        <dbReference type="ARBA" id="ARBA00022840"/>
    </source>
</evidence>
<dbReference type="GO" id="GO:0015631">
    <property type="term" value="F:tubulin binding"/>
    <property type="evidence" value="ECO:0007669"/>
    <property type="project" value="TreeGrafter"/>
</dbReference>
<dbReference type="GO" id="GO:0000226">
    <property type="term" value="P:microtubule cytoskeleton organization"/>
    <property type="evidence" value="ECO:0007669"/>
    <property type="project" value="TreeGrafter"/>
</dbReference>
<dbReference type="PANTHER" id="PTHR12241">
    <property type="entry name" value="TUBULIN POLYGLUTAMYLASE"/>
    <property type="match status" value="1"/>
</dbReference>
<feature type="region of interest" description="Disordered" evidence="6">
    <location>
        <begin position="669"/>
        <end position="691"/>
    </location>
</feature>
<dbReference type="GO" id="GO:0005524">
    <property type="term" value="F:ATP binding"/>
    <property type="evidence" value="ECO:0007669"/>
    <property type="project" value="UniProtKB-KW"/>
</dbReference>